<dbReference type="PROSITE" id="PS50268">
    <property type="entry name" value="CADHERIN_2"/>
    <property type="match status" value="1"/>
</dbReference>
<accession>A0A4W5RKX6</accession>
<dbReference type="GO" id="GO:0008013">
    <property type="term" value="F:beta-catenin binding"/>
    <property type="evidence" value="ECO:0007669"/>
    <property type="project" value="TreeGrafter"/>
</dbReference>
<dbReference type="Pfam" id="PF00028">
    <property type="entry name" value="Cadherin"/>
    <property type="match status" value="1"/>
</dbReference>
<dbReference type="GO" id="GO:0045296">
    <property type="term" value="F:cadherin binding"/>
    <property type="evidence" value="ECO:0007669"/>
    <property type="project" value="TreeGrafter"/>
</dbReference>
<proteinExistence type="predicted"/>
<dbReference type="GO" id="GO:0016342">
    <property type="term" value="C:catenin complex"/>
    <property type="evidence" value="ECO:0007669"/>
    <property type="project" value="TreeGrafter"/>
</dbReference>
<dbReference type="InterPro" id="IPR020894">
    <property type="entry name" value="Cadherin_CS"/>
</dbReference>
<dbReference type="GO" id="GO:0044331">
    <property type="term" value="P:cell-cell adhesion mediated by cadherin"/>
    <property type="evidence" value="ECO:0007669"/>
    <property type="project" value="TreeGrafter"/>
</dbReference>
<reference evidence="9" key="3">
    <citation type="submission" date="2025-09" db="UniProtKB">
        <authorList>
            <consortium name="Ensembl"/>
        </authorList>
    </citation>
    <scope>IDENTIFICATION</scope>
</reference>
<dbReference type="InterPro" id="IPR015919">
    <property type="entry name" value="Cadherin-like_sf"/>
</dbReference>
<keyword evidence="3" id="KW-0732">Signal</keyword>
<dbReference type="InterPro" id="IPR002126">
    <property type="entry name" value="Cadherin-like_dom"/>
</dbReference>
<dbReference type="InterPro" id="IPR039808">
    <property type="entry name" value="Cadherin"/>
</dbReference>
<dbReference type="CDD" id="cd11304">
    <property type="entry name" value="Cadherin_repeat"/>
    <property type="match status" value="1"/>
</dbReference>
<evidence type="ECO:0000313" key="10">
    <source>
        <dbReference type="Proteomes" id="UP000314982"/>
    </source>
</evidence>
<reference evidence="10" key="1">
    <citation type="submission" date="2018-06" db="EMBL/GenBank/DDBJ databases">
        <title>Genome assembly of Danube salmon.</title>
        <authorList>
            <person name="Macqueen D.J."/>
            <person name="Gundappa M.K."/>
        </authorList>
    </citation>
    <scope>NUCLEOTIDE SEQUENCE [LARGE SCALE GENOMIC DNA]</scope>
</reference>
<dbReference type="SUPFAM" id="SSF49313">
    <property type="entry name" value="Cadherin-like"/>
    <property type="match status" value="1"/>
</dbReference>
<evidence type="ECO:0000256" key="1">
    <source>
        <dbReference type="ARBA" id="ARBA00004370"/>
    </source>
</evidence>
<evidence type="ECO:0000256" key="6">
    <source>
        <dbReference type="ARBA" id="ARBA00023136"/>
    </source>
</evidence>
<sequence length="204" mass="22773">MDRDPAKWLDINSETGMIKTKHPLDRESPFVKDGKYRVLILAIESDEIPATGTGTILIELEDVNDNSPTVDDTPLKLCNHDPRLVRLAVTDRDGPGFAEPFSVGLLEESKMYCTAQMDKTGEKSGDMYFNGSATCSVQTELQMHSSLLSTYSLCISQIKSNCIGHIHMVSRCYFECSEMLVLLVPTVQQYLTIPQQIPNTHKSK</sequence>
<evidence type="ECO:0000256" key="7">
    <source>
        <dbReference type="PROSITE-ProRule" id="PRU00043"/>
    </source>
</evidence>
<comment type="subcellular location">
    <subcellularLocation>
        <location evidence="1">Membrane</location>
    </subcellularLocation>
</comment>
<dbReference type="GO" id="GO:0016477">
    <property type="term" value="P:cell migration"/>
    <property type="evidence" value="ECO:0007669"/>
    <property type="project" value="TreeGrafter"/>
</dbReference>
<dbReference type="GO" id="GO:0005509">
    <property type="term" value="F:calcium ion binding"/>
    <property type="evidence" value="ECO:0007669"/>
    <property type="project" value="UniProtKB-UniRule"/>
</dbReference>
<keyword evidence="2" id="KW-0479">Metal-binding</keyword>
<dbReference type="PANTHER" id="PTHR24027">
    <property type="entry name" value="CADHERIN-23"/>
    <property type="match status" value="1"/>
</dbReference>
<dbReference type="Proteomes" id="UP000314982">
    <property type="component" value="Unassembled WGS sequence"/>
</dbReference>
<dbReference type="GO" id="GO:0007156">
    <property type="term" value="P:homophilic cell adhesion via plasma membrane adhesion molecules"/>
    <property type="evidence" value="ECO:0007669"/>
    <property type="project" value="InterPro"/>
</dbReference>
<evidence type="ECO:0000259" key="8">
    <source>
        <dbReference type="PROSITE" id="PS50268"/>
    </source>
</evidence>
<evidence type="ECO:0000313" key="9">
    <source>
        <dbReference type="Ensembl" id="ENSHHUP00000089337.1"/>
    </source>
</evidence>
<dbReference type="GO" id="GO:0007043">
    <property type="term" value="P:cell-cell junction assembly"/>
    <property type="evidence" value="ECO:0007669"/>
    <property type="project" value="TreeGrafter"/>
</dbReference>
<dbReference type="PROSITE" id="PS00232">
    <property type="entry name" value="CADHERIN_1"/>
    <property type="match status" value="1"/>
</dbReference>
<dbReference type="GO" id="GO:0016339">
    <property type="term" value="P:calcium-dependent cell-cell adhesion via plasma membrane cell adhesion molecules"/>
    <property type="evidence" value="ECO:0007669"/>
    <property type="project" value="TreeGrafter"/>
</dbReference>
<dbReference type="GeneTree" id="ENSGT00940000154848"/>
<feature type="domain" description="Cadherin" evidence="8">
    <location>
        <begin position="9"/>
        <end position="70"/>
    </location>
</feature>
<dbReference type="Ensembl" id="ENSHHUT00000092110.1">
    <property type="protein sequence ID" value="ENSHHUP00000089337.1"/>
    <property type="gene ID" value="ENSHHUG00000051572.1"/>
</dbReference>
<keyword evidence="5 7" id="KW-0106">Calcium</keyword>
<organism evidence="9 10">
    <name type="scientific">Hucho hucho</name>
    <name type="common">huchen</name>
    <dbReference type="NCBI Taxonomy" id="62062"/>
    <lineage>
        <taxon>Eukaryota</taxon>
        <taxon>Metazoa</taxon>
        <taxon>Chordata</taxon>
        <taxon>Craniata</taxon>
        <taxon>Vertebrata</taxon>
        <taxon>Euteleostomi</taxon>
        <taxon>Actinopterygii</taxon>
        <taxon>Neopterygii</taxon>
        <taxon>Teleostei</taxon>
        <taxon>Protacanthopterygii</taxon>
        <taxon>Salmoniformes</taxon>
        <taxon>Salmonidae</taxon>
        <taxon>Salmoninae</taxon>
        <taxon>Hucho</taxon>
    </lineage>
</organism>
<dbReference type="GO" id="GO:0000902">
    <property type="term" value="P:cell morphogenesis"/>
    <property type="evidence" value="ECO:0007669"/>
    <property type="project" value="TreeGrafter"/>
</dbReference>
<keyword evidence="4" id="KW-0677">Repeat</keyword>
<evidence type="ECO:0000256" key="3">
    <source>
        <dbReference type="ARBA" id="ARBA00022729"/>
    </source>
</evidence>
<evidence type="ECO:0000256" key="2">
    <source>
        <dbReference type="ARBA" id="ARBA00022723"/>
    </source>
</evidence>
<dbReference type="Gene3D" id="2.60.40.60">
    <property type="entry name" value="Cadherins"/>
    <property type="match status" value="2"/>
</dbReference>
<keyword evidence="6" id="KW-0472">Membrane</keyword>
<dbReference type="GO" id="GO:0005737">
    <property type="term" value="C:cytoplasm"/>
    <property type="evidence" value="ECO:0007669"/>
    <property type="project" value="TreeGrafter"/>
</dbReference>
<dbReference type="GO" id="GO:0034332">
    <property type="term" value="P:adherens junction organization"/>
    <property type="evidence" value="ECO:0007669"/>
    <property type="project" value="TreeGrafter"/>
</dbReference>
<evidence type="ECO:0000256" key="5">
    <source>
        <dbReference type="ARBA" id="ARBA00022837"/>
    </source>
</evidence>
<dbReference type="SMART" id="SM00112">
    <property type="entry name" value="CA"/>
    <property type="match status" value="1"/>
</dbReference>
<evidence type="ECO:0000256" key="4">
    <source>
        <dbReference type="ARBA" id="ARBA00022737"/>
    </source>
</evidence>
<dbReference type="GO" id="GO:0005912">
    <property type="term" value="C:adherens junction"/>
    <property type="evidence" value="ECO:0007669"/>
    <property type="project" value="TreeGrafter"/>
</dbReference>
<reference evidence="9" key="2">
    <citation type="submission" date="2025-08" db="UniProtKB">
        <authorList>
            <consortium name="Ensembl"/>
        </authorList>
    </citation>
    <scope>IDENTIFICATION</scope>
</reference>
<dbReference type="PRINTS" id="PR00205">
    <property type="entry name" value="CADHERIN"/>
</dbReference>
<protein>
    <recommendedName>
        <fullName evidence="8">Cadherin domain-containing protein</fullName>
    </recommendedName>
</protein>
<keyword evidence="10" id="KW-1185">Reference proteome</keyword>
<dbReference type="PANTHER" id="PTHR24027:SF319">
    <property type="entry name" value="CADHERIN-1"/>
    <property type="match status" value="1"/>
</dbReference>
<dbReference type="FunFam" id="2.60.40.60:FF:000095">
    <property type="entry name" value="Cadherin 13"/>
    <property type="match status" value="1"/>
</dbReference>
<dbReference type="AlphaFoldDB" id="A0A4W5RKX6"/>
<name>A0A4W5RKX6_9TELE</name>